<dbReference type="Proteomes" id="UP000182762">
    <property type="component" value="Unassembled WGS sequence"/>
</dbReference>
<keyword evidence="1" id="KW-0812">Transmembrane</keyword>
<organism evidence="2 3">
    <name type="scientific">Priestia endophytica DSM 13796</name>
    <dbReference type="NCBI Taxonomy" id="1121089"/>
    <lineage>
        <taxon>Bacteria</taxon>
        <taxon>Bacillati</taxon>
        <taxon>Bacillota</taxon>
        <taxon>Bacilli</taxon>
        <taxon>Bacillales</taxon>
        <taxon>Bacillaceae</taxon>
        <taxon>Priestia</taxon>
    </lineage>
</organism>
<protein>
    <submittedName>
        <fullName evidence="2">Uncharacterized protein</fullName>
    </submittedName>
</protein>
<gene>
    <name evidence="2" type="ORF">SAMN02745910_01777</name>
</gene>
<dbReference type="EMBL" id="FOXX01000003">
    <property type="protein sequence ID" value="SFQ50779.1"/>
    <property type="molecule type" value="Genomic_DNA"/>
</dbReference>
<keyword evidence="1" id="KW-1133">Transmembrane helix</keyword>
<name>A0A1I5Z2T2_9BACI</name>
<accession>A0A1I5Z2T2</accession>
<dbReference type="GeneID" id="93713864"/>
<keyword evidence="1" id="KW-0472">Membrane</keyword>
<sequence length="57" mass="6214">MKVQQLVLLSVFVGLLFASAINFIKEGSIPIAFLASGVSLVLIVSLTLWAAKWRHES</sequence>
<reference evidence="2 3" key="1">
    <citation type="submission" date="2016-10" db="EMBL/GenBank/DDBJ databases">
        <authorList>
            <person name="Varghese N."/>
            <person name="Submissions S."/>
        </authorList>
    </citation>
    <scope>NUCLEOTIDE SEQUENCE [LARGE SCALE GENOMIC DNA]</scope>
    <source>
        <strain evidence="2 3">DSM 13796</strain>
    </source>
</reference>
<evidence type="ECO:0000256" key="1">
    <source>
        <dbReference type="SAM" id="Phobius"/>
    </source>
</evidence>
<evidence type="ECO:0000313" key="3">
    <source>
        <dbReference type="Proteomes" id="UP000182762"/>
    </source>
</evidence>
<proteinExistence type="predicted"/>
<evidence type="ECO:0000313" key="2">
    <source>
        <dbReference type="EMBL" id="SFQ50779.1"/>
    </source>
</evidence>
<feature type="transmembrane region" description="Helical" evidence="1">
    <location>
        <begin position="30"/>
        <end position="51"/>
    </location>
</feature>
<comment type="caution">
    <text evidence="2">The sequence shown here is derived from an EMBL/GenBank/DDBJ whole genome shotgun (WGS) entry which is preliminary data.</text>
</comment>
<dbReference type="RefSeq" id="WP_161939319.1">
    <property type="nucleotide sequence ID" value="NZ_FOXX01000003.1"/>
</dbReference>
<keyword evidence="3" id="KW-1185">Reference proteome</keyword>